<dbReference type="Pfam" id="PF17384">
    <property type="entry name" value="DUF150_C"/>
    <property type="match status" value="1"/>
</dbReference>
<dbReference type="PANTHER" id="PTHR33867:SF1">
    <property type="entry name" value="RIBOSOME MATURATION FACTOR RIMP"/>
    <property type="match status" value="1"/>
</dbReference>
<evidence type="ECO:0000256" key="2">
    <source>
        <dbReference type="ARBA" id="ARBA00022517"/>
    </source>
</evidence>
<feature type="domain" description="Ribosome maturation factor RimP C-terminal" evidence="6">
    <location>
        <begin position="90"/>
        <end position="165"/>
    </location>
</feature>
<name>A0A7W4UJK3_9CELL</name>
<proteinExistence type="inferred from homology"/>
<dbReference type="GO" id="GO:0006412">
    <property type="term" value="P:translation"/>
    <property type="evidence" value="ECO:0007669"/>
    <property type="project" value="TreeGrafter"/>
</dbReference>
<feature type="region of interest" description="Disordered" evidence="4">
    <location>
        <begin position="177"/>
        <end position="223"/>
    </location>
</feature>
<evidence type="ECO:0000256" key="4">
    <source>
        <dbReference type="SAM" id="MobiDB-lite"/>
    </source>
</evidence>
<dbReference type="RefSeq" id="WP_183297792.1">
    <property type="nucleotide sequence ID" value="NZ_JACHVX010000007.1"/>
</dbReference>
<feature type="compositionally biased region" description="Acidic residues" evidence="4">
    <location>
        <begin position="177"/>
        <end position="203"/>
    </location>
</feature>
<accession>A0A7W4UJK3</accession>
<evidence type="ECO:0000313" key="8">
    <source>
        <dbReference type="Proteomes" id="UP000518206"/>
    </source>
</evidence>
<organism evidence="7 8">
    <name type="scientific">Cellulomonas cellasea</name>
    <dbReference type="NCBI Taxonomy" id="43670"/>
    <lineage>
        <taxon>Bacteria</taxon>
        <taxon>Bacillati</taxon>
        <taxon>Actinomycetota</taxon>
        <taxon>Actinomycetes</taxon>
        <taxon>Micrococcales</taxon>
        <taxon>Cellulomonadaceae</taxon>
        <taxon>Cellulomonas</taxon>
    </lineage>
</organism>
<reference evidence="7 8" key="1">
    <citation type="submission" date="2020-08" db="EMBL/GenBank/DDBJ databases">
        <title>The Agave Microbiome: Exploring the role of microbial communities in plant adaptations to desert environments.</title>
        <authorList>
            <person name="Partida-Martinez L.P."/>
        </authorList>
    </citation>
    <scope>NUCLEOTIDE SEQUENCE [LARGE SCALE GENOMIC DNA]</scope>
    <source>
        <strain evidence="7 8">RAS26</strain>
    </source>
</reference>
<keyword evidence="2 3" id="KW-0690">Ribosome biogenesis</keyword>
<protein>
    <recommendedName>
        <fullName evidence="3">Ribosome maturation factor RimP</fullName>
    </recommendedName>
</protein>
<comment type="similarity">
    <text evidence="3">Belongs to the RimP family.</text>
</comment>
<dbReference type="InterPro" id="IPR028998">
    <property type="entry name" value="RimP_C"/>
</dbReference>
<reference evidence="7 8" key="2">
    <citation type="submission" date="2020-08" db="EMBL/GenBank/DDBJ databases">
        <authorList>
            <person name="Partida-Martinez L."/>
            <person name="Huntemann M."/>
            <person name="Clum A."/>
            <person name="Wang J."/>
            <person name="Palaniappan K."/>
            <person name="Ritter S."/>
            <person name="Chen I.-M."/>
            <person name="Stamatis D."/>
            <person name="Reddy T."/>
            <person name="O'Malley R."/>
            <person name="Daum C."/>
            <person name="Shapiro N."/>
            <person name="Ivanova N."/>
            <person name="Kyrpides N."/>
            <person name="Woyke T."/>
        </authorList>
    </citation>
    <scope>NUCLEOTIDE SEQUENCE [LARGE SCALE GENOMIC DNA]</scope>
    <source>
        <strain evidence="7 8">RAS26</strain>
    </source>
</reference>
<dbReference type="Pfam" id="PF02576">
    <property type="entry name" value="RimP_N"/>
    <property type="match status" value="1"/>
</dbReference>
<dbReference type="InterPro" id="IPR003728">
    <property type="entry name" value="Ribosome_maturation_RimP"/>
</dbReference>
<dbReference type="Gene3D" id="3.30.300.70">
    <property type="entry name" value="RimP-like superfamily, N-terminal"/>
    <property type="match status" value="1"/>
</dbReference>
<dbReference type="GO" id="GO:0005829">
    <property type="term" value="C:cytosol"/>
    <property type="evidence" value="ECO:0007669"/>
    <property type="project" value="TreeGrafter"/>
</dbReference>
<keyword evidence="1 3" id="KW-0963">Cytoplasm</keyword>
<dbReference type="EMBL" id="JACHVX010000007">
    <property type="protein sequence ID" value="MBB2925039.1"/>
    <property type="molecule type" value="Genomic_DNA"/>
</dbReference>
<evidence type="ECO:0000256" key="1">
    <source>
        <dbReference type="ARBA" id="ARBA00022490"/>
    </source>
</evidence>
<comment type="function">
    <text evidence="3">Required for maturation of 30S ribosomal subunits.</text>
</comment>
<feature type="domain" description="Ribosome maturation factor RimP N-terminal" evidence="5">
    <location>
        <begin position="14"/>
        <end position="86"/>
    </location>
</feature>
<dbReference type="InterPro" id="IPR028989">
    <property type="entry name" value="RimP_N"/>
</dbReference>
<dbReference type="SUPFAM" id="SSF75420">
    <property type="entry name" value="YhbC-like, N-terminal domain"/>
    <property type="match status" value="1"/>
</dbReference>
<dbReference type="AlphaFoldDB" id="A0A7W4UJK3"/>
<comment type="caution">
    <text evidence="7">The sequence shown here is derived from an EMBL/GenBank/DDBJ whole genome shotgun (WGS) entry which is preliminary data.</text>
</comment>
<dbReference type="GO" id="GO:0000028">
    <property type="term" value="P:ribosomal small subunit assembly"/>
    <property type="evidence" value="ECO:0007669"/>
    <property type="project" value="TreeGrafter"/>
</dbReference>
<evidence type="ECO:0000259" key="6">
    <source>
        <dbReference type="Pfam" id="PF17384"/>
    </source>
</evidence>
<dbReference type="PANTHER" id="PTHR33867">
    <property type="entry name" value="RIBOSOME MATURATION FACTOR RIMP"/>
    <property type="match status" value="1"/>
</dbReference>
<evidence type="ECO:0000256" key="3">
    <source>
        <dbReference type="HAMAP-Rule" id="MF_01077"/>
    </source>
</evidence>
<evidence type="ECO:0000259" key="5">
    <source>
        <dbReference type="Pfam" id="PF02576"/>
    </source>
</evidence>
<sequence length="223" mass="23542">MPAPAPTNRVRDVIEPVVSGAGLHLEELEVTRVGARTVVSVVLDLHEDETGGLSLDRIADVSRDISAALDDVIPGESTLEVSSPGVSRPLTERRHFARARGRLVTVRLRDGEPVTGRLVSVEGEGPASVLHVVPEPVSIKGRKPVAAPPQDITLDRVRDAHVEVELARLAHGSDAELFGEDLDEDTGTDTDDVDDLDVDDLEPDGSGTDAADPDAGAPAPEES</sequence>
<evidence type="ECO:0000313" key="7">
    <source>
        <dbReference type="EMBL" id="MBB2925039.1"/>
    </source>
</evidence>
<dbReference type="Proteomes" id="UP000518206">
    <property type="component" value="Unassembled WGS sequence"/>
</dbReference>
<gene>
    <name evidence="3" type="primary">rimP</name>
    <name evidence="7" type="ORF">FHR80_003977</name>
</gene>
<comment type="subcellular location">
    <subcellularLocation>
        <location evidence="3">Cytoplasm</location>
    </subcellularLocation>
</comment>
<feature type="compositionally biased region" description="Low complexity" evidence="4">
    <location>
        <begin position="204"/>
        <end position="223"/>
    </location>
</feature>
<dbReference type="HAMAP" id="MF_01077">
    <property type="entry name" value="RimP"/>
    <property type="match status" value="1"/>
</dbReference>
<dbReference type="InterPro" id="IPR035956">
    <property type="entry name" value="RimP_N_sf"/>
</dbReference>